<evidence type="ECO:0000313" key="13">
    <source>
        <dbReference type="EMBL" id="NYI37407.1"/>
    </source>
</evidence>
<dbReference type="GO" id="GO:0003861">
    <property type="term" value="F:3-isopropylmalate dehydratase activity"/>
    <property type="evidence" value="ECO:0007669"/>
    <property type="project" value="UniProtKB-UniRule"/>
</dbReference>
<dbReference type="HAMAP" id="MF_01031">
    <property type="entry name" value="LeuD_type1"/>
    <property type="match status" value="1"/>
</dbReference>
<keyword evidence="14" id="KW-1185">Reference proteome</keyword>
<dbReference type="InterPro" id="IPR050075">
    <property type="entry name" value="LeuD"/>
</dbReference>
<dbReference type="InterPro" id="IPR004431">
    <property type="entry name" value="3-IsopropMal_deHydase_ssu"/>
</dbReference>
<evidence type="ECO:0000256" key="4">
    <source>
        <dbReference type="ARBA" id="ARBA00009845"/>
    </source>
</evidence>
<evidence type="ECO:0000313" key="12">
    <source>
        <dbReference type="EMBL" id="MBD1268687.1"/>
    </source>
</evidence>
<evidence type="ECO:0000256" key="1">
    <source>
        <dbReference type="ARBA" id="ARBA00000491"/>
    </source>
</evidence>
<dbReference type="PANTHER" id="PTHR43345">
    <property type="entry name" value="3-ISOPROPYLMALATE DEHYDRATASE SMALL SUBUNIT 2-RELATED-RELATED"/>
    <property type="match status" value="1"/>
</dbReference>
<dbReference type="SUPFAM" id="SSF52016">
    <property type="entry name" value="LeuD/IlvD-like"/>
    <property type="match status" value="1"/>
</dbReference>
<dbReference type="UniPathway" id="UPA00048">
    <property type="reaction ID" value="UER00071"/>
</dbReference>
<dbReference type="CDD" id="cd01577">
    <property type="entry name" value="IPMI_Swivel"/>
    <property type="match status" value="1"/>
</dbReference>
<dbReference type="Proteomes" id="UP000587211">
    <property type="component" value="Unassembled WGS sequence"/>
</dbReference>
<evidence type="ECO:0000313" key="14">
    <source>
        <dbReference type="Proteomes" id="UP000587211"/>
    </source>
</evidence>
<dbReference type="NCBIfam" id="TIGR00171">
    <property type="entry name" value="leuD"/>
    <property type="match status" value="1"/>
</dbReference>
<evidence type="ECO:0000256" key="7">
    <source>
        <dbReference type="ARBA" id="ARBA00022605"/>
    </source>
</evidence>
<dbReference type="GO" id="GO:0009098">
    <property type="term" value="P:L-leucine biosynthetic process"/>
    <property type="evidence" value="ECO:0007669"/>
    <property type="project" value="UniProtKB-UniRule"/>
</dbReference>
<feature type="domain" description="Aconitase A/isopropylmalate dehydratase small subunit swivel" evidence="11">
    <location>
        <begin position="1"/>
        <end position="115"/>
    </location>
</feature>
<evidence type="ECO:0000256" key="9">
    <source>
        <dbReference type="ARBA" id="ARBA00023304"/>
    </source>
</evidence>
<dbReference type="NCBIfam" id="NF002458">
    <property type="entry name" value="PRK01641.1"/>
    <property type="match status" value="1"/>
</dbReference>
<keyword evidence="6 10" id="KW-0432">Leucine biosynthesis</keyword>
<keyword evidence="9 10" id="KW-0100">Branched-chain amino acid biosynthesis</keyword>
<keyword evidence="7 10" id="KW-0028">Amino-acid biosynthesis</keyword>
<dbReference type="AlphaFoldDB" id="A0A8I0KHF4"/>
<dbReference type="Pfam" id="PF00694">
    <property type="entry name" value="Aconitase_C"/>
    <property type="match status" value="1"/>
</dbReference>
<protein>
    <recommendedName>
        <fullName evidence="10">3-isopropylmalate dehydratase small subunit</fullName>
        <ecNumber evidence="10">4.2.1.33</ecNumber>
    </recommendedName>
    <alternativeName>
        <fullName evidence="10">Alpha-IPM isomerase</fullName>
        <shortName evidence="10">IPMI</shortName>
    </alternativeName>
    <alternativeName>
        <fullName evidence="10">Isopropylmalate isomerase</fullName>
    </alternativeName>
</protein>
<comment type="caution">
    <text evidence="12">The sequence shown here is derived from an EMBL/GenBank/DDBJ whole genome shotgun (WGS) entry which is preliminary data.</text>
</comment>
<name>A0A8I0KHF4_9ACTN</name>
<organism evidence="12 15">
    <name type="scientific">Aeromicrobium tamlense</name>
    <dbReference type="NCBI Taxonomy" id="375541"/>
    <lineage>
        <taxon>Bacteria</taxon>
        <taxon>Bacillati</taxon>
        <taxon>Actinomycetota</taxon>
        <taxon>Actinomycetes</taxon>
        <taxon>Propionibacteriales</taxon>
        <taxon>Nocardioidaceae</taxon>
        <taxon>Aeromicrobium</taxon>
    </lineage>
</organism>
<comment type="subunit">
    <text evidence="5 10">Heterodimer of LeuC and LeuD.</text>
</comment>
<gene>
    <name evidence="10 12" type="primary">leuD</name>
    <name evidence="13" type="ORF">BJ975_000782</name>
    <name evidence="12" type="ORF">IDH50_00415</name>
</gene>
<dbReference type="InterPro" id="IPR033940">
    <property type="entry name" value="IPMI_Swivel"/>
</dbReference>
<evidence type="ECO:0000256" key="5">
    <source>
        <dbReference type="ARBA" id="ARBA00011271"/>
    </source>
</evidence>
<dbReference type="InterPro" id="IPR015928">
    <property type="entry name" value="Aconitase/3IPM_dehydase_swvl"/>
</dbReference>
<dbReference type="Gene3D" id="3.20.19.10">
    <property type="entry name" value="Aconitase, domain 4"/>
    <property type="match status" value="1"/>
</dbReference>
<dbReference type="RefSeq" id="WP_179423865.1">
    <property type="nucleotide sequence ID" value="NZ_BAAAMP010000002.1"/>
</dbReference>
<comment type="function">
    <text evidence="2 10">Catalyzes the isomerization between 2-isopropylmalate and 3-isopropylmalate, via the formation of 2-isopropylmaleate.</text>
</comment>
<dbReference type="GO" id="GO:0009316">
    <property type="term" value="C:3-isopropylmalate dehydratase complex"/>
    <property type="evidence" value="ECO:0007669"/>
    <property type="project" value="InterPro"/>
</dbReference>
<evidence type="ECO:0000256" key="3">
    <source>
        <dbReference type="ARBA" id="ARBA00004729"/>
    </source>
</evidence>
<accession>A0A8I0KHF4</accession>
<evidence type="ECO:0000256" key="10">
    <source>
        <dbReference type="HAMAP-Rule" id="MF_01031"/>
    </source>
</evidence>
<dbReference type="PANTHER" id="PTHR43345:SF5">
    <property type="entry name" value="3-ISOPROPYLMALATE DEHYDRATASE SMALL SUBUNIT"/>
    <property type="match status" value="1"/>
</dbReference>
<keyword evidence="8 10" id="KW-0456">Lyase</keyword>
<reference evidence="13 14" key="1">
    <citation type="submission" date="2020-07" db="EMBL/GenBank/DDBJ databases">
        <title>Sequencing the genomes of 1000 actinobacteria strains.</title>
        <authorList>
            <person name="Klenk H.-P."/>
        </authorList>
    </citation>
    <scope>NUCLEOTIDE SEQUENCE [LARGE SCALE GENOMIC DNA]</scope>
    <source>
        <strain evidence="13 14">DSM 19087</strain>
    </source>
</reference>
<dbReference type="FunFam" id="3.20.19.10:FF:000003">
    <property type="entry name" value="3-isopropylmalate dehydratase small subunit"/>
    <property type="match status" value="1"/>
</dbReference>
<dbReference type="Proteomes" id="UP000659061">
    <property type="component" value="Unassembled WGS sequence"/>
</dbReference>
<sequence>MDKFISHTGVGAPLRRSNVDTDQIIPAVYLKRVTRTGFEDGLFAAWRNDPEFVLNQPAYTNATVLVAGPDFGTGSSREHAVWALQNYGFKVIISPRFGDIFRGNSGKAGLLAAQVDDKVVTALWEYLEANPGAQISVDLESRTVSAGEGVDRIEDSFTIDDYTRWRLLEGLDDIGITLGHADDIAAYESRRPSFKPATL</sequence>
<evidence type="ECO:0000256" key="8">
    <source>
        <dbReference type="ARBA" id="ARBA00023239"/>
    </source>
</evidence>
<evidence type="ECO:0000256" key="6">
    <source>
        <dbReference type="ARBA" id="ARBA00022430"/>
    </source>
</evidence>
<proteinExistence type="inferred from homology"/>
<evidence type="ECO:0000259" key="11">
    <source>
        <dbReference type="Pfam" id="PF00694"/>
    </source>
</evidence>
<dbReference type="EMBL" id="JACWMT010000001">
    <property type="protein sequence ID" value="MBD1268687.1"/>
    <property type="molecule type" value="Genomic_DNA"/>
</dbReference>
<comment type="catalytic activity">
    <reaction evidence="1 10">
        <text>(2R,3S)-3-isopropylmalate = (2S)-2-isopropylmalate</text>
        <dbReference type="Rhea" id="RHEA:32287"/>
        <dbReference type="ChEBI" id="CHEBI:1178"/>
        <dbReference type="ChEBI" id="CHEBI:35121"/>
        <dbReference type="EC" id="4.2.1.33"/>
    </reaction>
</comment>
<comment type="similarity">
    <text evidence="4 10">Belongs to the LeuD family. LeuD type 1 subfamily.</text>
</comment>
<evidence type="ECO:0000313" key="15">
    <source>
        <dbReference type="Proteomes" id="UP000659061"/>
    </source>
</evidence>
<comment type="pathway">
    <text evidence="3 10">Amino-acid biosynthesis; L-leucine biosynthesis; L-leucine from 3-methyl-2-oxobutanoate: step 2/4.</text>
</comment>
<dbReference type="InterPro" id="IPR000573">
    <property type="entry name" value="AconitaseA/IPMdHydase_ssu_swvl"/>
</dbReference>
<dbReference type="EMBL" id="JACBZN010000001">
    <property type="protein sequence ID" value="NYI37407.1"/>
    <property type="molecule type" value="Genomic_DNA"/>
</dbReference>
<reference evidence="12" key="2">
    <citation type="submission" date="2020-09" db="EMBL/GenBank/DDBJ databases">
        <title>Novel species in genus Aeromicrobium.</title>
        <authorList>
            <person name="Zhang G."/>
        </authorList>
    </citation>
    <scope>NUCLEOTIDE SEQUENCE</scope>
    <source>
        <strain evidence="12">SSW1-57</strain>
    </source>
</reference>
<evidence type="ECO:0000256" key="2">
    <source>
        <dbReference type="ARBA" id="ARBA00002695"/>
    </source>
</evidence>
<dbReference type="EC" id="4.2.1.33" evidence="10"/>